<dbReference type="PROSITE" id="PS52015">
    <property type="entry name" value="TONB_CTD"/>
    <property type="match status" value="1"/>
</dbReference>
<feature type="domain" description="TonB C-terminal" evidence="10">
    <location>
        <begin position="6"/>
        <end position="99"/>
    </location>
</feature>
<keyword evidence="6" id="KW-0812">Transmembrane</keyword>
<evidence type="ECO:0000313" key="12">
    <source>
        <dbReference type="Proteomes" id="UP001597197"/>
    </source>
</evidence>
<protein>
    <submittedName>
        <fullName evidence="11">Energy transducer TonB</fullName>
    </submittedName>
</protein>
<keyword evidence="7" id="KW-0653">Protein transport</keyword>
<dbReference type="EMBL" id="JBHUFD010000018">
    <property type="protein sequence ID" value="MFD1874851.1"/>
    <property type="molecule type" value="Genomic_DNA"/>
</dbReference>
<dbReference type="Gene3D" id="3.30.1150.10">
    <property type="match status" value="1"/>
</dbReference>
<evidence type="ECO:0000256" key="9">
    <source>
        <dbReference type="ARBA" id="ARBA00023136"/>
    </source>
</evidence>
<dbReference type="SUPFAM" id="SSF74653">
    <property type="entry name" value="TolA/TonB C-terminal domain"/>
    <property type="match status" value="1"/>
</dbReference>
<evidence type="ECO:0000256" key="6">
    <source>
        <dbReference type="ARBA" id="ARBA00022692"/>
    </source>
</evidence>
<dbReference type="InterPro" id="IPR006260">
    <property type="entry name" value="TonB/TolA_C"/>
</dbReference>
<evidence type="ECO:0000256" key="7">
    <source>
        <dbReference type="ARBA" id="ARBA00022927"/>
    </source>
</evidence>
<dbReference type="PANTHER" id="PTHR33446:SF2">
    <property type="entry name" value="PROTEIN TONB"/>
    <property type="match status" value="1"/>
</dbReference>
<dbReference type="InterPro" id="IPR051045">
    <property type="entry name" value="TonB-dependent_transducer"/>
</dbReference>
<keyword evidence="4" id="KW-1003">Cell membrane</keyword>
<reference evidence="12" key="1">
    <citation type="journal article" date="2019" name="Int. J. Syst. Evol. Microbiol.">
        <title>The Global Catalogue of Microorganisms (GCM) 10K type strain sequencing project: providing services to taxonomists for standard genome sequencing and annotation.</title>
        <authorList>
            <consortium name="The Broad Institute Genomics Platform"/>
            <consortium name="The Broad Institute Genome Sequencing Center for Infectious Disease"/>
            <person name="Wu L."/>
            <person name="Ma J."/>
        </authorList>
    </citation>
    <scope>NUCLEOTIDE SEQUENCE [LARGE SCALE GENOMIC DNA]</scope>
    <source>
        <strain evidence="12">CGMCC 1.15795</strain>
    </source>
</reference>
<evidence type="ECO:0000256" key="1">
    <source>
        <dbReference type="ARBA" id="ARBA00004383"/>
    </source>
</evidence>
<keyword evidence="5" id="KW-0997">Cell inner membrane</keyword>
<evidence type="ECO:0000256" key="2">
    <source>
        <dbReference type="ARBA" id="ARBA00006555"/>
    </source>
</evidence>
<keyword evidence="3" id="KW-0813">Transport</keyword>
<accession>A0ABW4QZS1</accession>
<comment type="similarity">
    <text evidence="2">Belongs to the TonB family.</text>
</comment>
<comment type="subcellular location">
    <subcellularLocation>
        <location evidence="1">Cell inner membrane</location>
        <topology evidence="1">Single-pass membrane protein</topology>
        <orientation evidence="1">Periplasmic side</orientation>
    </subcellularLocation>
</comment>
<dbReference type="Proteomes" id="UP001597197">
    <property type="component" value="Unassembled WGS sequence"/>
</dbReference>
<evidence type="ECO:0000256" key="3">
    <source>
        <dbReference type="ARBA" id="ARBA00022448"/>
    </source>
</evidence>
<keyword evidence="9" id="KW-0472">Membrane</keyword>
<organism evidence="11 12">
    <name type="scientific">Hymenobacter bucti</name>
    <dbReference type="NCBI Taxonomy" id="1844114"/>
    <lineage>
        <taxon>Bacteria</taxon>
        <taxon>Pseudomonadati</taxon>
        <taxon>Bacteroidota</taxon>
        <taxon>Cytophagia</taxon>
        <taxon>Cytophagales</taxon>
        <taxon>Hymenobacteraceae</taxon>
        <taxon>Hymenobacter</taxon>
    </lineage>
</organism>
<dbReference type="Pfam" id="PF03544">
    <property type="entry name" value="TonB_C"/>
    <property type="match status" value="1"/>
</dbReference>
<dbReference type="NCBIfam" id="TIGR01352">
    <property type="entry name" value="tonB_Cterm"/>
    <property type="match status" value="1"/>
</dbReference>
<comment type="caution">
    <text evidence="11">The sequence shown here is derived from an EMBL/GenBank/DDBJ whole genome shotgun (WGS) entry which is preliminary data.</text>
</comment>
<evidence type="ECO:0000313" key="11">
    <source>
        <dbReference type="EMBL" id="MFD1874851.1"/>
    </source>
</evidence>
<sequence length="99" mass="11015">MPTFTGGELALHRYLAANTKYPAEAVRAGLSGTVVMQFIIDEQGRVLNPVVVKSSNPAFNAEATRLVWLMPWWNPGREQGQPVRVRCTLPIVFSFKRAS</sequence>
<evidence type="ECO:0000256" key="4">
    <source>
        <dbReference type="ARBA" id="ARBA00022475"/>
    </source>
</evidence>
<dbReference type="RefSeq" id="WP_382316992.1">
    <property type="nucleotide sequence ID" value="NZ_JBHUFD010000018.1"/>
</dbReference>
<dbReference type="InterPro" id="IPR037682">
    <property type="entry name" value="TonB_C"/>
</dbReference>
<name>A0ABW4QZS1_9BACT</name>
<evidence type="ECO:0000256" key="8">
    <source>
        <dbReference type="ARBA" id="ARBA00022989"/>
    </source>
</evidence>
<dbReference type="PANTHER" id="PTHR33446">
    <property type="entry name" value="PROTEIN TONB-RELATED"/>
    <property type="match status" value="1"/>
</dbReference>
<proteinExistence type="inferred from homology"/>
<keyword evidence="12" id="KW-1185">Reference proteome</keyword>
<evidence type="ECO:0000259" key="10">
    <source>
        <dbReference type="PROSITE" id="PS52015"/>
    </source>
</evidence>
<evidence type="ECO:0000256" key="5">
    <source>
        <dbReference type="ARBA" id="ARBA00022519"/>
    </source>
</evidence>
<gene>
    <name evidence="11" type="ORF">ACFSDX_20625</name>
</gene>
<keyword evidence="8" id="KW-1133">Transmembrane helix</keyword>